<dbReference type="Proteomes" id="UP000054495">
    <property type="component" value="Unassembled WGS sequence"/>
</dbReference>
<reference evidence="2 3" key="1">
    <citation type="submission" date="2013-05" db="EMBL/GenBank/DDBJ databases">
        <title>Draft genome of the parasitic nematode Anyclostoma ceylanicum.</title>
        <authorList>
            <person name="Mitreva M."/>
        </authorList>
    </citation>
    <scope>NUCLEOTIDE SEQUENCE [LARGE SCALE GENOMIC DNA]</scope>
</reference>
<proteinExistence type="predicted"/>
<organism evidence="2 3">
    <name type="scientific">Ancylostoma ceylanicum</name>
    <dbReference type="NCBI Taxonomy" id="53326"/>
    <lineage>
        <taxon>Eukaryota</taxon>
        <taxon>Metazoa</taxon>
        <taxon>Ecdysozoa</taxon>
        <taxon>Nematoda</taxon>
        <taxon>Chromadorea</taxon>
        <taxon>Rhabditida</taxon>
        <taxon>Rhabditina</taxon>
        <taxon>Rhabditomorpha</taxon>
        <taxon>Strongyloidea</taxon>
        <taxon>Ancylostomatidae</taxon>
        <taxon>Ancylostomatinae</taxon>
        <taxon>Ancylostoma</taxon>
    </lineage>
</organism>
<dbReference type="AlphaFoldDB" id="A0A0D6M3W6"/>
<evidence type="ECO:0000256" key="1">
    <source>
        <dbReference type="SAM" id="Phobius"/>
    </source>
</evidence>
<evidence type="ECO:0000313" key="3">
    <source>
        <dbReference type="Proteomes" id="UP000054495"/>
    </source>
</evidence>
<keyword evidence="1" id="KW-1133">Transmembrane helix</keyword>
<accession>A0A0D6M3W6</accession>
<sequence>MRISSVFNILSCIFDTGQHSLPESELLWGAILAPTVINSLAIVPLKIQSHGVSEMRFSIRTFFAVLLMIVSAAAYLSRQMRLDMESARESRSAPDFDQQYANNFYRGYGSDARFGPGPEYNQEGRYW</sequence>
<gene>
    <name evidence="2" type="ORF">ANCCEY_03832</name>
</gene>
<protein>
    <submittedName>
        <fullName evidence="2">Uncharacterized protein</fullName>
    </submittedName>
</protein>
<evidence type="ECO:0000313" key="2">
    <source>
        <dbReference type="EMBL" id="EPB77066.1"/>
    </source>
</evidence>
<feature type="transmembrane region" description="Helical" evidence="1">
    <location>
        <begin position="57"/>
        <end position="76"/>
    </location>
</feature>
<name>A0A0D6M3W6_9BILA</name>
<keyword evidence="1" id="KW-0812">Transmembrane</keyword>
<dbReference type="EMBL" id="KE124846">
    <property type="protein sequence ID" value="EPB77066.1"/>
    <property type="molecule type" value="Genomic_DNA"/>
</dbReference>
<feature type="transmembrane region" description="Helical" evidence="1">
    <location>
        <begin position="26"/>
        <end position="45"/>
    </location>
</feature>
<keyword evidence="3" id="KW-1185">Reference proteome</keyword>
<keyword evidence="1" id="KW-0472">Membrane</keyword>